<dbReference type="PROSITE" id="PS51371">
    <property type="entry name" value="CBS"/>
    <property type="match status" value="2"/>
</dbReference>
<evidence type="ECO:0008006" key="14">
    <source>
        <dbReference type="Google" id="ProtNLM"/>
    </source>
</evidence>
<accession>A0A3B0THF4</accession>
<feature type="domain" description="CBS" evidence="12">
    <location>
        <begin position="427"/>
        <end position="484"/>
    </location>
</feature>
<keyword evidence="5" id="KW-0406">Ion transport</keyword>
<dbReference type="GO" id="GO:0034707">
    <property type="term" value="C:chloride channel complex"/>
    <property type="evidence" value="ECO:0007669"/>
    <property type="project" value="UniProtKB-KW"/>
</dbReference>
<dbReference type="InterPro" id="IPR050368">
    <property type="entry name" value="ClC-type_chloride_channel"/>
</dbReference>
<evidence type="ECO:0000259" key="11">
    <source>
        <dbReference type="PROSITE" id="PS51202"/>
    </source>
</evidence>
<sequence length="643" mass="66921">MTLALGIGVGAGVGAAVLIYALRVVSNVVEELADVGSLTQSWVFIAIPVGIWLAWLVTSRWAPEAAGHGVPQILTSLTLQGGNIAPRIPALKTIATALTIGAGGSAGREGSIAQIGAGIGSYVGKLSRLGEVETRALVAAGAGAGIAATFNAPIAGMFFAMEVILRDLSIRHLHTIAIASVAGAVVSHSLIGNDLTFQVSPYALDNPAELVLYAVLGLVAVGLAILFIELLEWSSLFPERVPAWTRPLAFGLSVAAIGFFAPEVLGTGQQFIGEVLRQDVTRTWWVFALLGVAKLVATSLTLGGKGAGGIFMPSLFAGAMAGAAFATVADPLWTASSLDPGAFALVGMAAVFSGVSRASFTSILIVFEITGDYGLVLPLMVAVAIATVITNRLHPESAYTAPLARMGIHTAPSDHVDLLATVTVGDLGLGEPIVVSPEDSLTNVEGVLRHNRINGVAVVDDGGKLVGIVAESDIIRLGGASDSITAAEAMTPHPVTVSFDLPVSEALERMAVLGVGRLPVVDRHDPDKIEAMFRRDDAIAAYHLALGTAARSDQLPERVATHMSESTRYFEFEIPRGSVAAGRKIREVSWPEGCIVVSVHRGSQLLVASGDVELLPGDALTVFCDDSARRRLIERLTPKAETS</sequence>
<dbReference type="PROSITE" id="PS51202">
    <property type="entry name" value="RCK_C"/>
    <property type="match status" value="1"/>
</dbReference>
<dbReference type="Pfam" id="PF00654">
    <property type="entry name" value="Voltage_CLC"/>
    <property type="match status" value="1"/>
</dbReference>
<evidence type="ECO:0000256" key="3">
    <source>
        <dbReference type="ARBA" id="ARBA00022692"/>
    </source>
</evidence>
<dbReference type="SUPFAM" id="SSF54631">
    <property type="entry name" value="CBS-domain pair"/>
    <property type="match status" value="1"/>
</dbReference>
<keyword evidence="7" id="KW-0869">Chloride channel</keyword>
<dbReference type="GO" id="GO:0006813">
    <property type="term" value="P:potassium ion transport"/>
    <property type="evidence" value="ECO:0007669"/>
    <property type="project" value="InterPro"/>
</dbReference>
<dbReference type="SMART" id="SM00116">
    <property type="entry name" value="CBS"/>
    <property type="match status" value="2"/>
</dbReference>
<proteinExistence type="predicted"/>
<evidence type="ECO:0000256" key="1">
    <source>
        <dbReference type="ARBA" id="ARBA00004141"/>
    </source>
</evidence>
<evidence type="ECO:0000313" key="13">
    <source>
        <dbReference type="EMBL" id="VAW08094.1"/>
    </source>
</evidence>
<evidence type="ECO:0000256" key="4">
    <source>
        <dbReference type="ARBA" id="ARBA00022989"/>
    </source>
</evidence>
<dbReference type="EMBL" id="UOEK01000439">
    <property type="protein sequence ID" value="VAW08094.1"/>
    <property type="molecule type" value="Genomic_DNA"/>
</dbReference>
<dbReference type="PANTHER" id="PTHR43427:SF6">
    <property type="entry name" value="CHLORIDE CHANNEL PROTEIN CLC-E"/>
    <property type="match status" value="1"/>
</dbReference>
<feature type="transmembrane region" description="Helical" evidence="10">
    <location>
        <begin position="6"/>
        <end position="25"/>
    </location>
</feature>
<dbReference type="SUPFAM" id="SSF81340">
    <property type="entry name" value="Clc chloride channel"/>
    <property type="match status" value="1"/>
</dbReference>
<keyword evidence="4 10" id="KW-1133">Transmembrane helix</keyword>
<dbReference type="CDD" id="cd02205">
    <property type="entry name" value="CBS_pair_SF"/>
    <property type="match status" value="1"/>
</dbReference>
<reference evidence="13" key="1">
    <citation type="submission" date="2018-06" db="EMBL/GenBank/DDBJ databases">
        <authorList>
            <person name="Zhirakovskaya E."/>
        </authorList>
    </citation>
    <scope>NUCLEOTIDE SEQUENCE</scope>
</reference>
<dbReference type="Gene3D" id="1.10.3080.10">
    <property type="entry name" value="Clc chloride channel"/>
    <property type="match status" value="1"/>
</dbReference>
<keyword evidence="3 10" id="KW-0812">Transmembrane</keyword>
<evidence type="ECO:0000256" key="10">
    <source>
        <dbReference type="SAM" id="Phobius"/>
    </source>
</evidence>
<feature type="transmembrane region" description="Helical" evidence="10">
    <location>
        <begin position="310"/>
        <end position="329"/>
    </location>
</feature>
<feature type="domain" description="RCK C-terminal" evidence="11">
    <location>
        <begin position="557"/>
        <end position="639"/>
    </location>
</feature>
<dbReference type="Pfam" id="PF02080">
    <property type="entry name" value="TrkA_C"/>
    <property type="match status" value="1"/>
</dbReference>
<dbReference type="InterPro" id="IPR006037">
    <property type="entry name" value="RCK_C"/>
</dbReference>
<keyword evidence="8" id="KW-0868">Chloride</keyword>
<feature type="transmembrane region" description="Helical" evidence="10">
    <location>
        <begin position="37"/>
        <end position="57"/>
    </location>
</feature>
<keyword evidence="9" id="KW-0407">Ion channel</keyword>
<feature type="domain" description="CBS" evidence="12">
    <location>
        <begin position="490"/>
        <end position="548"/>
    </location>
</feature>
<dbReference type="Gene3D" id="3.10.580.10">
    <property type="entry name" value="CBS-domain"/>
    <property type="match status" value="2"/>
</dbReference>
<feature type="transmembrane region" description="Helical" evidence="10">
    <location>
        <begin position="211"/>
        <end position="231"/>
    </location>
</feature>
<keyword evidence="6 10" id="KW-0472">Membrane</keyword>
<evidence type="ECO:0000256" key="6">
    <source>
        <dbReference type="ARBA" id="ARBA00023136"/>
    </source>
</evidence>
<evidence type="ECO:0000256" key="7">
    <source>
        <dbReference type="ARBA" id="ARBA00023173"/>
    </source>
</evidence>
<gene>
    <name evidence="13" type="ORF">MNBD_ACTINO02-2111</name>
</gene>
<dbReference type="CDD" id="cd00400">
    <property type="entry name" value="Voltage_gated_ClC"/>
    <property type="match status" value="1"/>
</dbReference>
<evidence type="ECO:0000256" key="9">
    <source>
        <dbReference type="ARBA" id="ARBA00023303"/>
    </source>
</evidence>
<evidence type="ECO:0000256" key="5">
    <source>
        <dbReference type="ARBA" id="ARBA00023065"/>
    </source>
</evidence>
<dbReference type="Pfam" id="PF00571">
    <property type="entry name" value="CBS"/>
    <property type="match status" value="2"/>
</dbReference>
<dbReference type="InterPro" id="IPR014743">
    <property type="entry name" value="Cl-channel_core"/>
</dbReference>
<dbReference type="InterPro" id="IPR046342">
    <property type="entry name" value="CBS_dom_sf"/>
</dbReference>
<evidence type="ECO:0000256" key="8">
    <source>
        <dbReference type="ARBA" id="ARBA00023214"/>
    </source>
</evidence>
<dbReference type="PANTHER" id="PTHR43427">
    <property type="entry name" value="CHLORIDE CHANNEL PROTEIN CLC-E"/>
    <property type="match status" value="1"/>
</dbReference>
<name>A0A3B0THF4_9ZZZZ</name>
<feature type="transmembrane region" description="Helical" evidence="10">
    <location>
        <begin position="341"/>
        <end position="367"/>
    </location>
</feature>
<feature type="transmembrane region" description="Helical" evidence="10">
    <location>
        <begin position="243"/>
        <end position="262"/>
    </location>
</feature>
<dbReference type="Gene3D" id="3.30.70.1450">
    <property type="entry name" value="Regulator of K+ conductance, C-terminal domain"/>
    <property type="match status" value="1"/>
</dbReference>
<feature type="transmembrane region" description="Helical" evidence="10">
    <location>
        <begin position="374"/>
        <end position="393"/>
    </location>
</feature>
<feature type="transmembrane region" description="Helical" evidence="10">
    <location>
        <begin position="282"/>
        <end position="303"/>
    </location>
</feature>
<protein>
    <recommendedName>
        <fullName evidence="14">Chloride channel protein</fullName>
    </recommendedName>
</protein>
<keyword evidence="2" id="KW-0813">Transport</keyword>
<dbReference type="InterPro" id="IPR000644">
    <property type="entry name" value="CBS_dom"/>
</dbReference>
<dbReference type="PRINTS" id="PR00762">
    <property type="entry name" value="CLCHANNEL"/>
</dbReference>
<dbReference type="GO" id="GO:0005254">
    <property type="term" value="F:chloride channel activity"/>
    <property type="evidence" value="ECO:0007669"/>
    <property type="project" value="UniProtKB-KW"/>
</dbReference>
<dbReference type="SUPFAM" id="SSF116726">
    <property type="entry name" value="TrkA C-terminal domain-like"/>
    <property type="match status" value="1"/>
</dbReference>
<dbReference type="InterPro" id="IPR001807">
    <property type="entry name" value="ClC"/>
</dbReference>
<comment type="subcellular location">
    <subcellularLocation>
        <location evidence="1">Membrane</location>
        <topology evidence="1">Multi-pass membrane protein</topology>
    </subcellularLocation>
</comment>
<dbReference type="AlphaFoldDB" id="A0A3B0THF4"/>
<evidence type="ECO:0000259" key="12">
    <source>
        <dbReference type="PROSITE" id="PS51371"/>
    </source>
</evidence>
<dbReference type="GO" id="GO:0008324">
    <property type="term" value="F:monoatomic cation transmembrane transporter activity"/>
    <property type="evidence" value="ECO:0007669"/>
    <property type="project" value="InterPro"/>
</dbReference>
<organism evidence="13">
    <name type="scientific">hydrothermal vent metagenome</name>
    <dbReference type="NCBI Taxonomy" id="652676"/>
    <lineage>
        <taxon>unclassified sequences</taxon>
        <taxon>metagenomes</taxon>
        <taxon>ecological metagenomes</taxon>
    </lineage>
</organism>
<feature type="transmembrane region" description="Helical" evidence="10">
    <location>
        <begin position="136"/>
        <end position="161"/>
    </location>
</feature>
<evidence type="ECO:0000256" key="2">
    <source>
        <dbReference type="ARBA" id="ARBA00022448"/>
    </source>
</evidence>
<dbReference type="InterPro" id="IPR036721">
    <property type="entry name" value="RCK_C_sf"/>
</dbReference>